<dbReference type="EnsemblProtists" id="HpaT814908">
    <property type="protein sequence ID" value="HpaP814908"/>
    <property type="gene ID" value="HpaG814908"/>
</dbReference>
<sequence>MLVEFDGFATHNDNSTEEAYDEIGQHEQSYAKYWEGRGNGRQQQHRGRSTEPANVVRNTDASVGQSKRGDHCGQVEEMDLTTFHAPCAKK</sequence>
<dbReference type="VEuPathDB" id="FungiDB:HpaG814908"/>
<keyword evidence="3" id="KW-1185">Reference proteome</keyword>
<dbReference type="InParanoid" id="M4C720"/>
<name>M4C720_HYAAE</name>
<dbReference type="HOGENOM" id="CLU_2445475_0_0_1"/>
<evidence type="ECO:0000256" key="1">
    <source>
        <dbReference type="SAM" id="MobiDB-lite"/>
    </source>
</evidence>
<feature type="compositionally biased region" description="Polar residues" evidence="1">
    <location>
        <begin position="56"/>
        <end position="65"/>
    </location>
</feature>
<protein>
    <submittedName>
        <fullName evidence="2">Uncharacterized protein</fullName>
    </submittedName>
</protein>
<accession>M4C720</accession>
<evidence type="ECO:0000313" key="2">
    <source>
        <dbReference type="EnsemblProtists" id="HpaP814908"/>
    </source>
</evidence>
<dbReference type="Proteomes" id="UP000011713">
    <property type="component" value="Unassembled WGS sequence"/>
</dbReference>
<evidence type="ECO:0000313" key="3">
    <source>
        <dbReference type="Proteomes" id="UP000011713"/>
    </source>
</evidence>
<reference evidence="3" key="1">
    <citation type="journal article" date="2010" name="Science">
        <title>Signatures of adaptation to obligate biotrophy in the Hyaloperonospora arabidopsidis genome.</title>
        <authorList>
            <person name="Baxter L."/>
            <person name="Tripathy S."/>
            <person name="Ishaque N."/>
            <person name="Boot N."/>
            <person name="Cabral A."/>
            <person name="Kemen E."/>
            <person name="Thines M."/>
            <person name="Ah-Fong A."/>
            <person name="Anderson R."/>
            <person name="Badejoko W."/>
            <person name="Bittner-Eddy P."/>
            <person name="Boore J.L."/>
            <person name="Chibucos M.C."/>
            <person name="Coates M."/>
            <person name="Dehal P."/>
            <person name="Delehaunty K."/>
            <person name="Dong S."/>
            <person name="Downton P."/>
            <person name="Dumas B."/>
            <person name="Fabro G."/>
            <person name="Fronick C."/>
            <person name="Fuerstenberg S.I."/>
            <person name="Fulton L."/>
            <person name="Gaulin E."/>
            <person name="Govers F."/>
            <person name="Hughes L."/>
            <person name="Humphray S."/>
            <person name="Jiang R.H."/>
            <person name="Judelson H."/>
            <person name="Kamoun S."/>
            <person name="Kyung K."/>
            <person name="Meijer H."/>
            <person name="Minx P."/>
            <person name="Morris P."/>
            <person name="Nelson J."/>
            <person name="Phuntumart V."/>
            <person name="Qutob D."/>
            <person name="Rehmany A."/>
            <person name="Rougon-Cardoso A."/>
            <person name="Ryden P."/>
            <person name="Torto-Alalibo T."/>
            <person name="Studholme D."/>
            <person name="Wang Y."/>
            <person name="Win J."/>
            <person name="Wood J."/>
            <person name="Clifton S.W."/>
            <person name="Rogers J."/>
            <person name="Van den Ackerveken G."/>
            <person name="Jones J.D."/>
            <person name="McDowell J.M."/>
            <person name="Beynon J."/>
            <person name="Tyler B.M."/>
        </authorList>
    </citation>
    <scope>NUCLEOTIDE SEQUENCE [LARGE SCALE GENOMIC DNA]</scope>
    <source>
        <strain evidence="3">Emoy2</strain>
    </source>
</reference>
<proteinExistence type="predicted"/>
<reference evidence="2" key="2">
    <citation type="submission" date="2015-06" db="UniProtKB">
        <authorList>
            <consortium name="EnsemblProtists"/>
        </authorList>
    </citation>
    <scope>IDENTIFICATION</scope>
    <source>
        <strain evidence="2">Emoy2</strain>
    </source>
</reference>
<dbReference type="EMBL" id="ABWE02008402">
    <property type="status" value="NOT_ANNOTATED_CDS"/>
    <property type="molecule type" value="Genomic_DNA"/>
</dbReference>
<organism evidence="2 3">
    <name type="scientific">Hyaloperonospora arabidopsidis (strain Emoy2)</name>
    <name type="common">Downy mildew agent</name>
    <name type="synonym">Peronospora arabidopsidis</name>
    <dbReference type="NCBI Taxonomy" id="559515"/>
    <lineage>
        <taxon>Eukaryota</taxon>
        <taxon>Sar</taxon>
        <taxon>Stramenopiles</taxon>
        <taxon>Oomycota</taxon>
        <taxon>Peronosporomycetes</taxon>
        <taxon>Peronosporales</taxon>
        <taxon>Peronosporaceae</taxon>
        <taxon>Hyaloperonospora</taxon>
    </lineage>
</organism>
<dbReference type="AlphaFoldDB" id="M4C720"/>
<feature type="region of interest" description="Disordered" evidence="1">
    <location>
        <begin position="1"/>
        <end position="73"/>
    </location>
</feature>